<reference evidence="1 2" key="1">
    <citation type="journal article" date="2013" name="Genome Announc.">
        <title>Draft Genome Sequence of Arthrobacter crystallopoietes Strain BAB-32, Revealing Genes for Bioremediation.</title>
        <authorList>
            <person name="Joshi M.N."/>
            <person name="Pandit A.S."/>
            <person name="Sharma A."/>
            <person name="Pandya R.V."/>
            <person name="Desai S.M."/>
            <person name="Saxena A.K."/>
            <person name="Bagatharia S.B."/>
        </authorList>
    </citation>
    <scope>NUCLEOTIDE SEQUENCE [LARGE SCALE GENOMIC DNA]</scope>
    <source>
        <strain evidence="1 2">BAB-32</strain>
    </source>
</reference>
<name>N1UR23_9MICC</name>
<accession>N1UR23</accession>
<organism evidence="1 2">
    <name type="scientific">Arthrobacter crystallopoietes BAB-32</name>
    <dbReference type="NCBI Taxonomy" id="1246476"/>
    <lineage>
        <taxon>Bacteria</taxon>
        <taxon>Bacillati</taxon>
        <taxon>Actinomycetota</taxon>
        <taxon>Actinomycetes</taxon>
        <taxon>Micrococcales</taxon>
        <taxon>Micrococcaceae</taxon>
        <taxon>Crystallibacter</taxon>
    </lineage>
</organism>
<protein>
    <submittedName>
        <fullName evidence="1">Uncharacterized protein</fullName>
    </submittedName>
</protein>
<evidence type="ECO:0000313" key="2">
    <source>
        <dbReference type="Proteomes" id="UP000010729"/>
    </source>
</evidence>
<dbReference type="EMBL" id="ANPE02000224">
    <property type="protein sequence ID" value="EMY32856.1"/>
    <property type="molecule type" value="Genomic_DNA"/>
</dbReference>
<gene>
    <name evidence="1" type="ORF">D477_017944</name>
</gene>
<keyword evidence="2" id="KW-1185">Reference proteome</keyword>
<evidence type="ECO:0000313" key="1">
    <source>
        <dbReference type="EMBL" id="EMY32856.1"/>
    </source>
</evidence>
<dbReference type="Proteomes" id="UP000010729">
    <property type="component" value="Unassembled WGS sequence"/>
</dbReference>
<proteinExistence type="predicted"/>
<comment type="caution">
    <text evidence="1">The sequence shown here is derived from an EMBL/GenBank/DDBJ whole genome shotgun (WGS) entry which is preliminary data.</text>
</comment>
<sequence length="150" mass="17510">MNLWLNDSPSTMLVIVVMRTPVYSGCRRSLVLLIVHDALQLCDNGIEKLRLHTGQNLFSQELRSAFSNFLFQRFQFHDNSLSTLLVQLLPESRGKPVTFRLLDRRRFFIGRFFVLSLLISKKVRCLRFFVIGSRCSTEQPREMTVRVDDV</sequence>
<dbReference type="AlphaFoldDB" id="N1UR23"/>